<accession>A0A2M7Z7N0</accession>
<protein>
    <recommendedName>
        <fullName evidence="3">Methyltransferase domain-containing protein</fullName>
    </recommendedName>
</protein>
<dbReference type="CDD" id="cd02440">
    <property type="entry name" value="AdoMet_MTases"/>
    <property type="match status" value="1"/>
</dbReference>
<dbReference type="Gene3D" id="3.40.50.150">
    <property type="entry name" value="Vaccinia Virus protein VP39"/>
    <property type="match status" value="1"/>
</dbReference>
<evidence type="ECO:0008006" key="3">
    <source>
        <dbReference type="Google" id="ProtNLM"/>
    </source>
</evidence>
<evidence type="ECO:0000313" key="2">
    <source>
        <dbReference type="Proteomes" id="UP000230843"/>
    </source>
</evidence>
<dbReference type="PANTHER" id="PTHR43861:SF1">
    <property type="entry name" value="TRANS-ACONITATE 2-METHYLTRANSFERASE"/>
    <property type="match status" value="1"/>
</dbReference>
<evidence type="ECO:0000313" key="1">
    <source>
        <dbReference type="EMBL" id="PJA90392.1"/>
    </source>
</evidence>
<dbReference type="InterPro" id="IPR029063">
    <property type="entry name" value="SAM-dependent_MTases_sf"/>
</dbReference>
<feature type="non-terminal residue" evidence="1">
    <location>
        <position position="281"/>
    </location>
</feature>
<organism evidence="1 2">
    <name type="scientific">Candidatus Magasanikbacteria bacterium CG_4_9_14_3_um_filter_32_9</name>
    <dbReference type="NCBI Taxonomy" id="1974644"/>
    <lineage>
        <taxon>Bacteria</taxon>
        <taxon>Candidatus Magasanikiibacteriota</taxon>
    </lineage>
</organism>
<dbReference type="Pfam" id="PF13489">
    <property type="entry name" value="Methyltransf_23"/>
    <property type="match status" value="1"/>
</dbReference>
<dbReference type="Proteomes" id="UP000230843">
    <property type="component" value="Unassembled WGS sequence"/>
</dbReference>
<dbReference type="SUPFAM" id="SSF53335">
    <property type="entry name" value="S-adenosyl-L-methionine-dependent methyltransferases"/>
    <property type="match status" value="1"/>
</dbReference>
<gene>
    <name evidence="1" type="ORF">CO137_00445</name>
</gene>
<dbReference type="AlphaFoldDB" id="A0A2M7Z7N0"/>
<dbReference type="EMBL" id="PFVJ01000010">
    <property type="protein sequence ID" value="PJA90392.1"/>
    <property type="molecule type" value="Genomic_DNA"/>
</dbReference>
<dbReference type="PANTHER" id="PTHR43861">
    <property type="entry name" value="TRANS-ACONITATE 2-METHYLTRANSFERASE-RELATED"/>
    <property type="match status" value="1"/>
</dbReference>
<name>A0A2M7Z7N0_9BACT</name>
<reference evidence="2" key="1">
    <citation type="submission" date="2017-09" db="EMBL/GenBank/DDBJ databases">
        <title>Depth-based differentiation of microbial function through sediment-hosted aquifers and enrichment of novel symbionts in the deep terrestrial subsurface.</title>
        <authorList>
            <person name="Probst A.J."/>
            <person name="Ladd B."/>
            <person name="Jarett J.K."/>
            <person name="Geller-Mcgrath D.E."/>
            <person name="Sieber C.M.K."/>
            <person name="Emerson J.B."/>
            <person name="Anantharaman K."/>
            <person name="Thomas B.C."/>
            <person name="Malmstrom R."/>
            <person name="Stieglmeier M."/>
            <person name="Klingl A."/>
            <person name="Woyke T."/>
            <person name="Ryan C.M."/>
            <person name="Banfield J.F."/>
        </authorList>
    </citation>
    <scope>NUCLEOTIDE SEQUENCE [LARGE SCALE GENOMIC DNA]</scope>
</reference>
<proteinExistence type="predicted"/>
<sequence>MWVIKKGSGDNMKTFFWQVYAFLYDIVQFLKPYKYLQKRIFEELKLIPHLDILDSGCGTGNSIKEIVSSKNLPYNIKIFGIDISSVMLGKAGRKLKKYKGVALEEKRTENEAQNERSFDRIISSNSLYTTENPIEVIQNWYKKLEDGGILVLVNPFVPNPQKILVEHLQLIKKEKDWKARLFFFLIYPLWFLLMKINKRIAKAAKEGKTVHFIQPEKLKETLKNAGFTILNSEILYGDTCVLFSCQKDTGEKFGEGEEEIIIRRAQTPKEIIGTQKLRYQV</sequence>
<comment type="caution">
    <text evidence="1">The sequence shown here is derived from an EMBL/GenBank/DDBJ whole genome shotgun (WGS) entry which is preliminary data.</text>
</comment>